<name>A0ABX7M6V3_9RHOO</name>
<evidence type="ECO:0000256" key="1">
    <source>
        <dbReference type="PROSITE-ProRule" id="PRU00182"/>
    </source>
</evidence>
<dbReference type="RefSeq" id="WP_172201984.1">
    <property type="nucleotide sequence ID" value="NZ_CP071060.1"/>
</dbReference>
<dbReference type="Pfam" id="PF13275">
    <property type="entry name" value="S4_2"/>
    <property type="match status" value="1"/>
</dbReference>
<reference evidence="2 3" key="1">
    <citation type="submission" date="2021-02" db="EMBL/GenBank/DDBJ databases">
        <title>Niveibacterium changnyeongensis HC41.</title>
        <authorList>
            <person name="Kang M."/>
        </authorList>
    </citation>
    <scope>NUCLEOTIDE SEQUENCE [LARGE SCALE GENOMIC DNA]</scope>
    <source>
        <strain evidence="2 3">HC41</strain>
    </source>
</reference>
<organism evidence="2 3">
    <name type="scientific">Niveibacterium microcysteis</name>
    <dbReference type="NCBI Taxonomy" id="2811415"/>
    <lineage>
        <taxon>Bacteria</taxon>
        <taxon>Pseudomonadati</taxon>
        <taxon>Pseudomonadota</taxon>
        <taxon>Betaproteobacteria</taxon>
        <taxon>Rhodocyclales</taxon>
        <taxon>Rhodocyclaceae</taxon>
        <taxon>Niveibacterium</taxon>
    </lineage>
</organism>
<proteinExistence type="predicted"/>
<evidence type="ECO:0000313" key="2">
    <source>
        <dbReference type="EMBL" id="QSI77144.1"/>
    </source>
</evidence>
<dbReference type="PROSITE" id="PS50889">
    <property type="entry name" value="S4"/>
    <property type="match status" value="1"/>
</dbReference>
<keyword evidence="3" id="KW-1185">Reference proteome</keyword>
<sequence length="72" mass="7732">MSEHVFPLTREHVALCDLLKLLAIAQSGGHAKTMIADGVVTVDGEVETRKKRKLVGGEVVRAAGATIRVKRP</sequence>
<dbReference type="InterPro" id="IPR036986">
    <property type="entry name" value="S4_RNA-bd_sf"/>
</dbReference>
<keyword evidence="1" id="KW-0694">RNA-binding</keyword>
<dbReference type="SUPFAM" id="SSF55174">
    <property type="entry name" value="Alpha-L RNA-binding motif"/>
    <property type="match status" value="1"/>
</dbReference>
<gene>
    <name evidence="2" type="ORF">JY500_00390</name>
</gene>
<dbReference type="Gene3D" id="3.10.290.10">
    <property type="entry name" value="RNA-binding S4 domain"/>
    <property type="match status" value="1"/>
</dbReference>
<accession>A0ABX7M6V3</accession>
<dbReference type="Proteomes" id="UP000663570">
    <property type="component" value="Chromosome"/>
</dbReference>
<dbReference type="EMBL" id="CP071060">
    <property type="protein sequence ID" value="QSI77144.1"/>
    <property type="molecule type" value="Genomic_DNA"/>
</dbReference>
<evidence type="ECO:0000313" key="3">
    <source>
        <dbReference type="Proteomes" id="UP000663570"/>
    </source>
</evidence>
<protein>
    <submittedName>
        <fullName evidence="2">RNA-binding S4 domain-containing protein</fullName>
    </submittedName>
</protein>